<keyword evidence="8" id="KW-0653">Protein transport</keyword>
<dbReference type="GO" id="GO:0005085">
    <property type="term" value="F:guanyl-nucleotide exchange factor activity"/>
    <property type="evidence" value="ECO:0007669"/>
    <property type="project" value="InterPro"/>
</dbReference>
<evidence type="ECO:0000256" key="5">
    <source>
        <dbReference type="ARBA" id="ARBA00022737"/>
    </source>
</evidence>
<keyword evidence="10 12" id="KW-0472">Membrane</keyword>
<evidence type="ECO:0000256" key="9">
    <source>
        <dbReference type="ARBA" id="ARBA00022989"/>
    </source>
</evidence>
<accession>A0A976SIX8</accession>
<evidence type="ECO:0000313" key="13">
    <source>
        <dbReference type="EMBL" id="UVC49718.1"/>
    </source>
</evidence>
<reference evidence="13" key="1">
    <citation type="submission" date="2022-07" db="EMBL/GenBank/DDBJ databases">
        <title>Evaluation of T. orientalis genome assembly methods using nanopore sequencing and analysis of variation between genomes.</title>
        <authorList>
            <person name="Yam J."/>
            <person name="Micallef M.L."/>
            <person name="Liu M."/>
            <person name="Djordjevic S.P."/>
            <person name="Bogema D.R."/>
            <person name="Jenkins C."/>
        </authorList>
    </citation>
    <scope>NUCLEOTIDE SEQUENCE</scope>
    <source>
        <strain evidence="13">Goon Nure</strain>
    </source>
</reference>
<keyword evidence="6" id="KW-0256">Endoplasmic reticulum</keyword>
<dbReference type="InterPro" id="IPR036322">
    <property type="entry name" value="WD40_repeat_dom_sf"/>
</dbReference>
<dbReference type="PANTHER" id="PTHR23284:SF0">
    <property type="entry name" value="PROLACTIN REGULATORY ELEMENT-BINDING PROTEIN"/>
    <property type="match status" value="1"/>
</dbReference>
<evidence type="ECO:0000256" key="11">
    <source>
        <dbReference type="SAM" id="MobiDB-lite"/>
    </source>
</evidence>
<evidence type="ECO:0000256" key="7">
    <source>
        <dbReference type="ARBA" id="ARBA00022892"/>
    </source>
</evidence>
<feature type="compositionally biased region" description="Low complexity" evidence="11">
    <location>
        <begin position="318"/>
        <end position="338"/>
    </location>
</feature>
<feature type="transmembrane region" description="Helical" evidence="12">
    <location>
        <begin position="598"/>
        <end position="617"/>
    </location>
</feature>
<dbReference type="InterPro" id="IPR015943">
    <property type="entry name" value="WD40/YVTN_repeat-like_dom_sf"/>
</dbReference>
<gene>
    <name evidence="13" type="ORF">MACK_003828</name>
</gene>
<dbReference type="SUPFAM" id="SSF50978">
    <property type="entry name" value="WD40 repeat-like"/>
    <property type="match status" value="1"/>
</dbReference>
<evidence type="ECO:0000256" key="6">
    <source>
        <dbReference type="ARBA" id="ARBA00022824"/>
    </source>
</evidence>
<feature type="compositionally biased region" description="Basic residues" evidence="11">
    <location>
        <begin position="251"/>
        <end position="266"/>
    </location>
</feature>
<keyword evidence="9 12" id="KW-1133">Transmembrane helix</keyword>
<dbReference type="GO" id="GO:0005789">
    <property type="term" value="C:endoplasmic reticulum membrane"/>
    <property type="evidence" value="ECO:0007669"/>
    <property type="project" value="UniProtKB-SubCell"/>
</dbReference>
<dbReference type="Proteomes" id="UP000244811">
    <property type="component" value="Chromosome 3"/>
</dbReference>
<evidence type="ECO:0000256" key="8">
    <source>
        <dbReference type="ARBA" id="ARBA00022927"/>
    </source>
</evidence>
<keyword evidence="2" id="KW-0813">Transport</keyword>
<dbReference type="GO" id="GO:0006888">
    <property type="term" value="P:endoplasmic reticulum to Golgi vesicle-mediated transport"/>
    <property type="evidence" value="ECO:0007669"/>
    <property type="project" value="TreeGrafter"/>
</dbReference>
<evidence type="ECO:0000256" key="10">
    <source>
        <dbReference type="ARBA" id="ARBA00023136"/>
    </source>
</evidence>
<comment type="subcellular location">
    <subcellularLocation>
        <location evidence="1">Endoplasmic reticulum membrane</location>
        <topology evidence="1">Single-pass membrane protein</topology>
    </subcellularLocation>
</comment>
<dbReference type="PANTHER" id="PTHR23284">
    <property type="entry name" value="PROLACTIN REGULATORY ELEMENT BINDING PROTEIN"/>
    <property type="match status" value="1"/>
</dbReference>
<dbReference type="GO" id="GO:0015031">
    <property type="term" value="P:protein transport"/>
    <property type="evidence" value="ECO:0007669"/>
    <property type="project" value="UniProtKB-KW"/>
</dbReference>
<name>A0A976SIX8_THEOR</name>
<feature type="region of interest" description="Disordered" evidence="11">
    <location>
        <begin position="251"/>
        <end position="288"/>
    </location>
</feature>
<evidence type="ECO:0000256" key="2">
    <source>
        <dbReference type="ARBA" id="ARBA00022448"/>
    </source>
</evidence>
<keyword evidence="4 12" id="KW-0812">Transmembrane</keyword>
<dbReference type="GO" id="GO:0003400">
    <property type="term" value="P:regulation of COPII vesicle coating"/>
    <property type="evidence" value="ECO:0007669"/>
    <property type="project" value="TreeGrafter"/>
</dbReference>
<proteinExistence type="predicted"/>
<feature type="region of interest" description="Disordered" evidence="11">
    <location>
        <begin position="308"/>
        <end position="339"/>
    </location>
</feature>
<keyword evidence="3" id="KW-0853">WD repeat</keyword>
<dbReference type="Gene3D" id="2.130.10.10">
    <property type="entry name" value="YVTN repeat-like/Quinoprotein amine dehydrogenase"/>
    <property type="match status" value="2"/>
</dbReference>
<sequence length="621" mass="70604">MWVRYLNRHSAENENNCFGPKRFKIVKESCTLKKLLTSWWSGTPQKQEIHLLLPLRDILKVPEYLRILWEKRKEEYLINGSTNINMRHYDHRDMRRESKILDYPVFALSYADGYLVASGGGGGLTYGICNKLEVYKLRSKFRSEELHLESETTEQGGIVDCLDYNQKAKIWIGSIDDSTLIFAYKPNFGIKIFGRFKTDYITKDPKQNVCKFGHDGHYFVTGGNECCVRVWRLSDKIVKRVKDFHQVKQINKKSGKQKKGYRRKSSNKSAVNGGSVSGPSGDEEDSSSSIDEILVDKKKILHNDVLLTRDESSTDGQSSIDDTSPSPTSIASPIISPSENSGIKFNESIIGLDKDQGALPAEGDPPLVNGKRQARRNKKKADQLCKKVLEYRDHAKPVNDCCIFDDLLVSLSNDCMIFYKLLPVSKQLLKHKDDTSYFKFVKILAKAHRQYSQQDSNSHVYTLLTLEFSNSTTLSGNIKGERFESISNIVSAGKEGTRVTMWNFNMISKKLTQLKSVHISSQKSSSLTIDDTESHFAVGFGDGSVSVYSVENFKIVKRITNHKLPVTDLAFVSKEKLLSAGIDYYVYINEIKKFNFKYYWLLFTLFLIIVSIVAGRYSNII</sequence>
<dbReference type="Pfam" id="PF00400">
    <property type="entry name" value="WD40"/>
    <property type="match status" value="1"/>
</dbReference>
<evidence type="ECO:0000256" key="3">
    <source>
        <dbReference type="ARBA" id="ARBA00022574"/>
    </source>
</evidence>
<dbReference type="SMART" id="SM00320">
    <property type="entry name" value="WD40"/>
    <property type="match status" value="4"/>
</dbReference>
<protein>
    <submittedName>
        <fullName evidence="13">Uncharacterized protein</fullName>
    </submittedName>
</protein>
<dbReference type="InterPro" id="IPR045260">
    <property type="entry name" value="Sec12-like"/>
</dbReference>
<evidence type="ECO:0000313" key="14">
    <source>
        <dbReference type="Proteomes" id="UP000244811"/>
    </source>
</evidence>
<evidence type="ECO:0000256" key="1">
    <source>
        <dbReference type="ARBA" id="ARBA00004389"/>
    </source>
</evidence>
<dbReference type="AlphaFoldDB" id="A0A976SIX8"/>
<evidence type="ECO:0000256" key="12">
    <source>
        <dbReference type="SAM" id="Phobius"/>
    </source>
</evidence>
<keyword evidence="5" id="KW-0677">Repeat</keyword>
<keyword evidence="7" id="KW-0931">ER-Golgi transport</keyword>
<dbReference type="EMBL" id="CP056070">
    <property type="protein sequence ID" value="UVC49718.1"/>
    <property type="molecule type" value="Genomic_DNA"/>
</dbReference>
<dbReference type="InterPro" id="IPR001680">
    <property type="entry name" value="WD40_rpt"/>
</dbReference>
<organism evidence="13 14">
    <name type="scientific">Theileria orientalis</name>
    <dbReference type="NCBI Taxonomy" id="68886"/>
    <lineage>
        <taxon>Eukaryota</taxon>
        <taxon>Sar</taxon>
        <taxon>Alveolata</taxon>
        <taxon>Apicomplexa</taxon>
        <taxon>Aconoidasida</taxon>
        <taxon>Piroplasmida</taxon>
        <taxon>Theileriidae</taxon>
        <taxon>Theileria</taxon>
    </lineage>
</organism>
<evidence type="ECO:0000256" key="4">
    <source>
        <dbReference type="ARBA" id="ARBA00022692"/>
    </source>
</evidence>